<dbReference type="Gene3D" id="1.10.3130.10">
    <property type="entry name" value="serine acetyltransferase, domain 1"/>
    <property type="match status" value="1"/>
</dbReference>
<dbReference type="PANTHER" id="PTHR42811">
    <property type="entry name" value="SERINE ACETYLTRANSFERASE"/>
    <property type="match status" value="1"/>
</dbReference>
<dbReference type="InterPro" id="IPR001451">
    <property type="entry name" value="Hexapep"/>
</dbReference>
<dbReference type="RefSeq" id="WP_420244475.1">
    <property type="nucleotide sequence ID" value="NZ_BOPV01000001.1"/>
</dbReference>
<evidence type="ECO:0000256" key="7">
    <source>
        <dbReference type="PIRNR" id="PIRNR000441"/>
    </source>
</evidence>
<dbReference type="Pfam" id="PF00132">
    <property type="entry name" value="Hexapep"/>
    <property type="match status" value="1"/>
</dbReference>
<dbReference type="InterPro" id="IPR018357">
    <property type="entry name" value="Hexapep_transf_CS"/>
</dbReference>
<evidence type="ECO:0000256" key="6">
    <source>
        <dbReference type="ARBA" id="ARBA00049486"/>
    </source>
</evidence>
<name>A0A8S8XCE7_9PROT</name>
<keyword evidence="2" id="KW-0028">Amino-acid biosynthesis</keyword>
<dbReference type="EC" id="2.3.1.30" evidence="7"/>
<dbReference type="GO" id="GO:0005737">
    <property type="term" value="C:cytoplasm"/>
    <property type="evidence" value="ECO:0007669"/>
    <property type="project" value="InterPro"/>
</dbReference>
<keyword evidence="3 7" id="KW-0808">Transferase</keyword>
<comment type="caution">
    <text evidence="8">The sequence shown here is derived from an EMBL/GenBank/DDBJ whole genome shotgun (WGS) entry which is preliminary data.</text>
</comment>
<dbReference type="GO" id="GO:0009001">
    <property type="term" value="F:serine O-acetyltransferase activity"/>
    <property type="evidence" value="ECO:0007669"/>
    <property type="project" value="UniProtKB-EC"/>
</dbReference>
<organism evidence="8 9">
    <name type="scientific">Roseiterribacter gracilis</name>
    <dbReference type="NCBI Taxonomy" id="2812848"/>
    <lineage>
        <taxon>Bacteria</taxon>
        <taxon>Pseudomonadati</taxon>
        <taxon>Pseudomonadota</taxon>
        <taxon>Alphaproteobacteria</taxon>
        <taxon>Rhodospirillales</taxon>
        <taxon>Roseiterribacteraceae</taxon>
        <taxon>Roseiterribacter</taxon>
    </lineage>
</organism>
<evidence type="ECO:0000256" key="3">
    <source>
        <dbReference type="ARBA" id="ARBA00022679"/>
    </source>
</evidence>
<dbReference type="InterPro" id="IPR042122">
    <property type="entry name" value="Ser_AcTrfase_N_sf"/>
</dbReference>
<protein>
    <recommendedName>
        <fullName evidence="7">Serine acetyltransferase</fullName>
        <ecNumber evidence="7">2.3.1.30</ecNumber>
    </recommendedName>
</protein>
<evidence type="ECO:0000256" key="5">
    <source>
        <dbReference type="ARBA" id="ARBA00023315"/>
    </source>
</evidence>
<evidence type="ECO:0000256" key="1">
    <source>
        <dbReference type="ARBA" id="ARBA00007274"/>
    </source>
</evidence>
<sequence>MFKDFLAHIDSIMARDPAARSRLEVALAYPGLHAVLLHRAANWLWRNELTLPARLVAGFNRCLTGIEIHPGAQIGERLFIDHGMGVVIGETAEVGDDVTLYHGVTLGGTSLTRGVKRHPTVASDVIIGAGANVLGPITVGAGARVGANAVVLKDVAPHATVVGIPARETSDPAHATSAWAPPPVVSAVKSVEPFLAYGTPCSESSDPTACMEKEILALKQRVQQLEDERRGRVPDAAE</sequence>
<dbReference type="Proteomes" id="UP000681075">
    <property type="component" value="Unassembled WGS sequence"/>
</dbReference>
<dbReference type="GO" id="GO:0006535">
    <property type="term" value="P:cysteine biosynthetic process from serine"/>
    <property type="evidence" value="ECO:0007669"/>
    <property type="project" value="InterPro"/>
</dbReference>
<evidence type="ECO:0000256" key="2">
    <source>
        <dbReference type="ARBA" id="ARBA00022605"/>
    </source>
</evidence>
<evidence type="ECO:0000256" key="4">
    <source>
        <dbReference type="ARBA" id="ARBA00022737"/>
    </source>
</evidence>
<dbReference type="InterPro" id="IPR005881">
    <property type="entry name" value="Ser_O-AcTrfase"/>
</dbReference>
<dbReference type="EMBL" id="BOPV01000001">
    <property type="protein sequence ID" value="GIL41123.1"/>
    <property type="molecule type" value="Genomic_DNA"/>
</dbReference>
<dbReference type="NCBIfam" id="TIGR01172">
    <property type="entry name" value="cysE"/>
    <property type="match status" value="1"/>
</dbReference>
<dbReference type="InterPro" id="IPR045304">
    <property type="entry name" value="LbH_SAT"/>
</dbReference>
<comment type="catalytic activity">
    <reaction evidence="6 7">
        <text>L-serine + acetyl-CoA = O-acetyl-L-serine + CoA</text>
        <dbReference type="Rhea" id="RHEA:24560"/>
        <dbReference type="ChEBI" id="CHEBI:33384"/>
        <dbReference type="ChEBI" id="CHEBI:57287"/>
        <dbReference type="ChEBI" id="CHEBI:57288"/>
        <dbReference type="ChEBI" id="CHEBI:58340"/>
        <dbReference type="EC" id="2.3.1.30"/>
    </reaction>
</comment>
<evidence type="ECO:0000313" key="8">
    <source>
        <dbReference type="EMBL" id="GIL41123.1"/>
    </source>
</evidence>
<dbReference type="Gene3D" id="2.160.10.10">
    <property type="entry name" value="Hexapeptide repeat proteins"/>
    <property type="match status" value="1"/>
</dbReference>
<gene>
    <name evidence="8" type="ORF">TMPK1_33600</name>
</gene>
<dbReference type="FunFam" id="2.160.10.10:FF:000007">
    <property type="entry name" value="Serine acetyltransferase"/>
    <property type="match status" value="1"/>
</dbReference>
<dbReference type="NCBIfam" id="NF041874">
    <property type="entry name" value="EPS_EpsC"/>
    <property type="match status" value="1"/>
</dbReference>
<dbReference type="PROSITE" id="PS00101">
    <property type="entry name" value="HEXAPEP_TRANSFERASES"/>
    <property type="match status" value="1"/>
</dbReference>
<keyword evidence="4" id="KW-0677">Repeat</keyword>
<evidence type="ECO:0000313" key="9">
    <source>
        <dbReference type="Proteomes" id="UP000681075"/>
    </source>
</evidence>
<proteinExistence type="inferred from homology"/>
<reference evidence="8" key="1">
    <citation type="submission" date="2021-02" db="EMBL/GenBank/DDBJ databases">
        <title>Genome sequence of Rhodospirillales sp. strain TMPK1 isolated from soil.</title>
        <authorList>
            <person name="Nakai R."/>
            <person name="Kusada H."/>
            <person name="Tamaki H."/>
        </authorList>
    </citation>
    <scope>NUCLEOTIDE SEQUENCE</scope>
    <source>
        <strain evidence="8">TMPK1</strain>
    </source>
</reference>
<keyword evidence="5 7" id="KW-0012">Acyltransferase</keyword>
<dbReference type="PIRSF" id="PIRSF000441">
    <property type="entry name" value="CysE"/>
    <property type="match status" value="1"/>
</dbReference>
<accession>A0A8S8XCE7</accession>
<dbReference type="AlphaFoldDB" id="A0A8S8XCE7"/>
<dbReference type="CDD" id="cd03354">
    <property type="entry name" value="LbH_SAT"/>
    <property type="match status" value="1"/>
</dbReference>
<dbReference type="InterPro" id="IPR011004">
    <property type="entry name" value="Trimer_LpxA-like_sf"/>
</dbReference>
<comment type="similarity">
    <text evidence="1 7">Belongs to the transferase hexapeptide repeat family.</text>
</comment>
<dbReference type="SUPFAM" id="SSF51161">
    <property type="entry name" value="Trimeric LpxA-like enzymes"/>
    <property type="match status" value="1"/>
</dbReference>
<keyword evidence="9" id="KW-1185">Reference proteome</keyword>
<dbReference type="InterPro" id="IPR053376">
    <property type="entry name" value="Serine_acetyltransferase"/>
</dbReference>